<dbReference type="EMBL" id="MEXV01000018">
    <property type="protein sequence ID" value="OGD12478.1"/>
    <property type="molecule type" value="Genomic_DNA"/>
</dbReference>
<protein>
    <submittedName>
        <fullName evidence="2">Uncharacterized protein</fullName>
    </submittedName>
</protein>
<comment type="caution">
    <text evidence="2">The sequence shown here is derived from an EMBL/GenBank/DDBJ whole genome shotgun (WGS) entry which is preliminary data.</text>
</comment>
<evidence type="ECO:0000313" key="3">
    <source>
        <dbReference type="Proteomes" id="UP000178579"/>
    </source>
</evidence>
<evidence type="ECO:0000313" key="2">
    <source>
        <dbReference type="EMBL" id="OGD12478.1"/>
    </source>
</evidence>
<sequence>MQAVGLYGVVFGGLLGGGVTDSYESAGCDPDTDGDTEASGYGNTDGYAWVQVWQPDTYGEGQFDPDEDSRSG</sequence>
<proteinExistence type="predicted"/>
<organism evidence="2 3">
    <name type="scientific">Candidatus Amesbacteria bacterium RIFOXYD1_FULL_47_9</name>
    <dbReference type="NCBI Taxonomy" id="1797267"/>
    <lineage>
        <taxon>Bacteria</taxon>
        <taxon>Candidatus Amesiibacteriota</taxon>
    </lineage>
</organism>
<dbReference type="AlphaFoldDB" id="A0A1F5A2B2"/>
<evidence type="ECO:0000256" key="1">
    <source>
        <dbReference type="SAM" id="MobiDB-lite"/>
    </source>
</evidence>
<accession>A0A1F5A2B2</accession>
<gene>
    <name evidence="2" type="ORF">A2576_00260</name>
</gene>
<dbReference type="Proteomes" id="UP000178579">
    <property type="component" value="Unassembled WGS sequence"/>
</dbReference>
<name>A0A1F5A2B2_9BACT</name>
<reference evidence="2 3" key="1">
    <citation type="journal article" date="2016" name="Nat. Commun.">
        <title>Thousands of microbial genomes shed light on interconnected biogeochemical processes in an aquifer system.</title>
        <authorList>
            <person name="Anantharaman K."/>
            <person name="Brown C.T."/>
            <person name="Hug L.A."/>
            <person name="Sharon I."/>
            <person name="Castelle C.J."/>
            <person name="Probst A.J."/>
            <person name="Thomas B.C."/>
            <person name="Singh A."/>
            <person name="Wilkins M.J."/>
            <person name="Karaoz U."/>
            <person name="Brodie E.L."/>
            <person name="Williams K.H."/>
            <person name="Hubbard S.S."/>
            <person name="Banfield J.F."/>
        </authorList>
    </citation>
    <scope>NUCLEOTIDE SEQUENCE [LARGE SCALE GENOMIC DNA]</scope>
</reference>
<feature type="region of interest" description="Disordered" evidence="1">
    <location>
        <begin position="21"/>
        <end position="43"/>
    </location>
</feature>